<dbReference type="InterPro" id="IPR009081">
    <property type="entry name" value="PP-bd_ACP"/>
</dbReference>
<reference evidence="6 7" key="2">
    <citation type="submission" date="2018-03" db="EMBL/GenBank/DDBJ databases">
        <title>The ancient ancestry and fast evolution of plastids.</title>
        <authorList>
            <person name="Moore K.R."/>
            <person name="Magnabosco C."/>
            <person name="Momper L."/>
            <person name="Gold D.A."/>
            <person name="Bosak T."/>
            <person name="Fournier G.P."/>
        </authorList>
    </citation>
    <scope>NUCLEOTIDE SEQUENCE [LARGE SCALE GENOMIC DNA]</scope>
    <source>
        <strain evidence="6 7">CCAP 1448/3</strain>
    </source>
</reference>
<dbReference type="GO" id="GO:0043041">
    <property type="term" value="P:amino acid activation for nonribosomal peptide biosynthetic process"/>
    <property type="evidence" value="ECO:0007669"/>
    <property type="project" value="TreeGrafter"/>
</dbReference>
<dbReference type="SUPFAM" id="SSF47336">
    <property type="entry name" value="ACP-like"/>
    <property type="match status" value="1"/>
</dbReference>
<dbReference type="Gene3D" id="3.40.50.12780">
    <property type="entry name" value="N-terminal domain of ligase-like"/>
    <property type="match status" value="1"/>
</dbReference>
<dbReference type="Pfam" id="PF08242">
    <property type="entry name" value="Methyltransf_12"/>
    <property type="match status" value="1"/>
</dbReference>
<dbReference type="CDD" id="cd02440">
    <property type="entry name" value="AdoMet_MTases"/>
    <property type="match status" value="1"/>
</dbReference>
<evidence type="ECO:0000313" key="6">
    <source>
        <dbReference type="EMBL" id="PSB00557.1"/>
    </source>
</evidence>
<dbReference type="InterPro" id="IPR001242">
    <property type="entry name" value="Condensation_dom"/>
</dbReference>
<dbReference type="Pfam" id="PF00550">
    <property type="entry name" value="PP-binding"/>
    <property type="match status" value="1"/>
</dbReference>
<dbReference type="Gene3D" id="3.30.559.30">
    <property type="entry name" value="Nonribosomal peptide synthetase, condensation domain"/>
    <property type="match status" value="1"/>
</dbReference>
<dbReference type="RefSeq" id="WP_106291748.1">
    <property type="nucleotide sequence ID" value="NZ_CAWNTC010000239.1"/>
</dbReference>
<sequence>PNLAYIIYTSGSTGKAKGVMVEQSSLVNAYLAWEAAYCLESRVKVHLQMANFAFDVFTGDLIRALCSGGELVLCPREFLLEPARLYALMVRERVDCAEFVPAVLRNLIQYLAETQQRLDWMKLLICGSDRWSVEEYLKFRSFCGSQTALINSFGVTEATIDSSYFTVSDTSSIKNPKSHTVPIGCPFTNTELYILDCHLQPVPIGVPGELYIGGAGLARGYYQRPDLTATRFIPHPHSDKPGSRLYQTGDLACWFPDGNVEFLGRIDYQEKIRGYRIELGEIEATLTEHPGVQSAAVVAVADVSGEKQLVGYVTGNPSGERQTDLEAEQVSQWQLIYDAEAETFNTQSSPADLTFNIIGWNSSYTGEPIPVVEMREWLDNTVDRILALKPNRVLEIGCGTGLLLFAIAPHCTAYRGTDFSANTLGYIEKILKMPEYHLPQVTLNQAMADNFEGWESETYDTVIINSVIQYFPSIDYLSRVITGALQFLKPGGRIFIGDVRSLPLLEAFHTSIVLHQTPDSLSDAELQQAVQKRVQQEEELVIDPAWFATLSDRLPQIQKVEILPKQGHFENELTKFRYDIVLYAGEQSIAPLEFVPSLHRYSNNPLRSRLNRDSIPLLREYLQQKLPEYAIPSQLAVLDSLPLTPNGKIDRKALKSIQITIPNLKSNIQNRLNPIQEMLSGIWTQILGREQLGIEDNFFELGGHSLLATQVISRAREVFQVEIPLRCLFETPTISALALAIQNQMELAPVLQAPPLVKLWQEGEIPLSFAQQRLWFLSQLAPDGSIYNDPVAVRIRGKLDISALEQTINEIARRHEVLRTSFIAVNGEPVQRISATVTIPLPIIDLRETPATEREAIALQLAQREAGKAFDLTSAPLVRTTLIQLEETEYLLLFTLHHIVSDGWSMGVLLEELSALYPAFKAKETSPLPELPIQYTDFAVWQRQWLQGEVLQASLNYWRRQLANLPTLQLPADYPVTDTPSYEGAIASFNISANLTQQLVKLSQQEGVTLFMTLLTVFQTLLYCYTKQTDFGIGSPIANRDRAEVEKLIGFFVNTLVLRSDFSNNPSFRDLLARVREVTLGAYSHQDLPFEKLVAELRPDRKSQNLPLFQVWFVLHNTPLGNLEIPELSLSPVEVHNGTTEFDLALFLDETSDGLSGCFEYRVDLFKSETIQQTITHFQNIIEQVVEDPEIELASLFSQFAQTEKSRKSQAIQSLEAANLQRLKRIATPARPGV</sequence>
<keyword evidence="4" id="KW-0677">Repeat</keyword>
<dbReference type="Pfam" id="PF00501">
    <property type="entry name" value="AMP-binding"/>
    <property type="match status" value="1"/>
</dbReference>
<dbReference type="InterPro" id="IPR020806">
    <property type="entry name" value="PKS_PP-bd"/>
</dbReference>
<keyword evidence="3" id="KW-0597">Phosphoprotein</keyword>
<dbReference type="FunFam" id="3.30.559.10:FF:000012">
    <property type="entry name" value="Non-ribosomal peptide synthetase"/>
    <property type="match status" value="1"/>
</dbReference>
<dbReference type="PROSITE" id="PS00012">
    <property type="entry name" value="PHOSPHOPANTETHEINE"/>
    <property type="match status" value="1"/>
</dbReference>
<dbReference type="EMBL" id="PVWJ01000191">
    <property type="protein sequence ID" value="PSB00557.1"/>
    <property type="molecule type" value="Genomic_DNA"/>
</dbReference>
<dbReference type="Pfam" id="PF13193">
    <property type="entry name" value="AMP-binding_C"/>
    <property type="match status" value="1"/>
</dbReference>
<dbReference type="InterPro" id="IPR025110">
    <property type="entry name" value="AMP-bd_C"/>
</dbReference>
<dbReference type="InterPro" id="IPR045851">
    <property type="entry name" value="AMP-bd_C_sf"/>
</dbReference>
<dbReference type="PROSITE" id="PS50075">
    <property type="entry name" value="CARRIER"/>
    <property type="match status" value="1"/>
</dbReference>
<evidence type="ECO:0000256" key="2">
    <source>
        <dbReference type="ARBA" id="ARBA00022450"/>
    </source>
</evidence>
<dbReference type="PANTHER" id="PTHR45527:SF1">
    <property type="entry name" value="FATTY ACID SYNTHASE"/>
    <property type="match status" value="1"/>
</dbReference>
<dbReference type="GO" id="GO:0005737">
    <property type="term" value="C:cytoplasm"/>
    <property type="evidence" value="ECO:0007669"/>
    <property type="project" value="TreeGrafter"/>
</dbReference>
<dbReference type="GO" id="GO:0031177">
    <property type="term" value="F:phosphopantetheine binding"/>
    <property type="evidence" value="ECO:0007669"/>
    <property type="project" value="InterPro"/>
</dbReference>
<dbReference type="InterPro" id="IPR013217">
    <property type="entry name" value="Methyltransf_12"/>
</dbReference>
<dbReference type="AlphaFoldDB" id="A0A2T1BXB8"/>
<evidence type="ECO:0000256" key="3">
    <source>
        <dbReference type="ARBA" id="ARBA00022553"/>
    </source>
</evidence>
<dbReference type="Pfam" id="PF00668">
    <property type="entry name" value="Condensation"/>
    <property type="match status" value="1"/>
</dbReference>
<comment type="cofactor">
    <cofactor evidence="1">
        <name>pantetheine 4'-phosphate</name>
        <dbReference type="ChEBI" id="CHEBI:47942"/>
    </cofactor>
</comment>
<keyword evidence="7" id="KW-1185">Reference proteome</keyword>
<feature type="domain" description="Carrier" evidence="5">
    <location>
        <begin position="670"/>
        <end position="745"/>
    </location>
</feature>
<dbReference type="SUPFAM" id="SSF52777">
    <property type="entry name" value="CoA-dependent acyltransferases"/>
    <property type="match status" value="2"/>
</dbReference>
<dbReference type="GO" id="GO:0003824">
    <property type="term" value="F:catalytic activity"/>
    <property type="evidence" value="ECO:0007669"/>
    <property type="project" value="InterPro"/>
</dbReference>
<evidence type="ECO:0000313" key="7">
    <source>
        <dbReference type="Proteomes" id="UP000238762"/>
    </source>
</evidence>
<dbReference type="InterPro" id="IPR020845">
    <property type="entry name" value="AMP-binding_CS"/>
</dbReference>
<evidence type="ECO:0000259" key="5">
    <source>
        <dbReference type="PROSITE" id="PS50075"/>
    </source>
</evidence>
<evidence type="ECO:0000256" key="1">
    <source>
        <dbReference type="ARBA" id="ARBA00001957"/>
    </source>
</evidence>
<dbReference type="InterPro" id="IPR023213">
    <property type="entry name" value="CAT-like_dom_sf"/>
</dbReference>
<dbReference type="Gene3D" id="3.40.50.150">
    <property type="entry name" value="Vaccinia Virus protein VP39"/>
    <property type="match status" value="1"/>
</dbReference>
<dbReference type="CDD" id="cd19531">
    <property type="entry name" value="LCL_NRPS-like"/>
    <property type="match status" value="1"/>
</dbReference>
<dbReference type="Proteomes" id="UP000238762">
    <property type="component" value="Unassembled WGS sequence"/>
</dbReference>
<feature type="non-terminal residue" evidence="6">
    <location>
        <position position="1"/>
    </location>
</feature>
<organism evidence="6 7">
    <name type="scientific">Merismopedia glauca CCAP 1448/3</name>
    <dbReference type="NCBI Taxonomy" id="1296344"/>
    <lineage>
        <taxon>Bacteria</taxon>
        <taxon>Bacillati</taxon>
        <taxon>Cyanobacteriota</taxon>
        <taxon>Cyanophyceae</taxon>
        <taxon>Synechococcales</taxon>
        <taxon>Merismopediaceae</taxon>
        <taxon>Merismopedia</taxon>
    </lineage>
</organism>
<dbReference type="Gene3D" id="3.30.300.30">
    <property type="match status" value="2"/>
</dbReference>
<reference evidence="6 7" key="1">
    <citation type="submission" date="2018-02" db="EMBL/GenBank/DDBJ databases">
        <authorList>
            <person name="Cohen D.B."/>
            <person name="Kent A.D."/>
        </authorList>
    </citation>
    <scope>NUCLEOTIDE SEQUENCE [LARGE SCALE GENOMIC DNA]</scope>
    <source>
        <strain evidence="6 7">CCAP 1448/3</strain>
    </source>
</reference>
<protein>
    <submittedName>
        <fullName evidence="6">Non-ribosomal peptide synthetase</fullName>
    </submittedName>
</protein>
<dbReference type="PANTHER" id="PTHR45527">
    <property type="entry name" value="NONRIBOSOMAL PEPTIDE SYNTHETASE"/>
    <property type="match status" value="1"/>
</dbReference>
<dbReference type="FunFam" id="1.10.1200.10:FF:000005">
    <property type="entry name" value="Nonribosomal peptide synthetase 1"/>
    <property type="match status" value="1"/>
</dbReference>
<comment type="caution">
    <text evidence="6">The sequence shown here is derived from an EMBL/GenBank/DDBJ whole genome shotgun (WGS) entry which is preliminary data.</text>
</comment>
<dbReference type="InterPro" id="IPR029063">
    <property type="entry name" value="SAM-dependent_MTases_sf"/>
</dbReference>
<dbReference type="SUPFAM" id="SSF56801">
    <property type="entry name" value="Acetyl-CoA synthetase-like"/>
    <property type="match status" value="1"/>
</dbReference>
<gene>
    <name evidence="6" type="ORF">C7B64_22885</name>
</gene>
<dbReference type="Gene3D" id="3.30.559.10">
    <property type="entry name" value="Chloramphenicol acetyltransferase-like domain"/>
    <property type="match status" value="1"/>
</dbReference>
<dbReference type="PROSITE" id="PS00455">
    <property type="entry name" value="AMP_BINDING"/>
    <property type="match status" value="1"/>
</dbReference>
<dbReference type="SMART" id="SM00823">
    <property type="entry name" value="PKS_PP"/>
    <property type="match status" value="1"/>
</dbReference>
<dbReference type="InterPro" id="IPR042099">
    <property type="entry name" value="ANL_N_sf"/>
</dbReference>
<dbReference type="FunFam" id="2.30.38.10:FF:000001">
    <property type="entry name" value="Non-ribosomal peptide synthetase PvdI"/>
    <property type="match status" value="1"/>
</dbReference>
<evidence type="ECO:0000256" key="4">
    <source>
        <dbReference type="ARBA" id="ARBA00022737"/>
    </source>
</evidence>
<proteinExistence type="predicted"/>
<keyword evidence="2" id="KW-0596">Phosphopantetheine</keyword>
<dbReference type="GO" id="GO:0008610">
    <property type="term" value="P:lipid biosynthetic process"/>
    <property type="evidence" value="ECO:0007669"/>
    <property type="project" value="UniProtKB-ARBA"/>
</dbReference>
<dbReference type="InterPro" id="IPR006162">
    <property type="entry name" value="Ppantetheine_attach_site"/>
</dbReference>
<dbReference type="InterPro" id="IPR000873">
    <property type="entry name" value="AMP-dep_synth/lig_dom"/>
</dbReference>
<dbReference type="GO" id="GO:0009403">
    <property type="term" value="P:toxin biosynthetic process"/>
    <property type="evidence" value="ECO:0007669"/>
    <property type="project" value="UniProtKB-ARBA"/>
</dbReference>
<accession>A0A2T1BXB8</accession>
<dbReference type="SUPFAM" id="SSF53335">
    <property type="entry name" value="S-adenosyl-L-methionine-dependent methyltransferases"/>
    <property type="match status" value="1"/>
</dbReference>
<dbReference type="InterPro" id="IPR036736">
    <property type="entry name" value="ACP-like_sf"/>
</dbReference>
<dbReference type="OrthoDB" id="473401at2"/>
<name>A0A2T1BXB8_9CYAN</name>
<dbReference type="Gene3D" id="1.10.1200.10">
    <property type="entry name" value="ACP-like"/>
    <property type="match status" value="1"/>
</dbReference>